<feature type="transmembrane region" description="Helical" evidence="5">
    <location>
        <begin position="415"/>
        <end position="435"/>
    </location>
</feature>
<name>A0AB34K5I7_PRYPA</name>
<keyword evidence="3" id="KW-0408">Iron</keyword>
<keyword evidence="5" id="KW-0812">Transmembrane</keyword>
<keyword evidence="8" id="KW-1185">Reference proteome</keyword>
<dbReference type="PROSITE" id="PS50255">
    <property type="entry name" value="CYTOCHROME_B5_2"/>
    <property type="match status" value="1"/>
</dbReference>
<feature type="compositionally biased region" description="Acidic residues" evidence="4">
    <location>
        <begin position="126"/>
        <end position="140"/>
    </location>
</feature>
<feature type="transmembrane region" description="Helical" evidence="5">
    <location>
        <begin position="316"/>
        <end position="334"/>
    </location>
</feature>
<dbReference type="PANTHER" id="PTHR19353">
    <property type="entry name" value="FATTY ACID DESATURASE 2"/>
    <property type="match status" value="1"/>
</dbReference>
<dbReference type="GO" id="GO:0046872">
    <property type="term" value="F:metal ion binding"/>
    <property type="evidence" value="ECO:0007669"/>
    <property type="project" value="UniProtKB-KW"/>
</dbReference>
<dbReference type="AlphaFoldDB" id="A0AB34K5I7"/>
<dbReference type="Gene3D" id="3.10.120.10">
    <property type="entry name" value="Cytochrome b5-like heme/steroid binding domain"/>
    <property type="match status" value="1"/>
</dbReference>
<organism evidence="7 8">
    <name type="scientific">Prymnesium parvum</name>
    <name type="common">Toxic golden alga</name>
    <dbReference type="NCBI Taxonomy" id="97485"/>
    <lineage>
        <taxon>Eukaryota</taxon>
        <taxon>Haptista</taxon>
        <taxon>Haptophyta</taxon>
        <taxon>Prymnesiophyceae</taxon>
        <taxon>Prymnesiales</taxon>
        <taxon>Prymnesiaceae</taxon>
        <taxon>Prymnesium</taxon>
    </lineage>
</organism>
<keyword evidence="2" id="KW-0479">Metal-binding</keyword>
<feature type="transmembrane region" description="Helical" evidence="5">
    <location>
        <begin position="346"/>
        <end position="369"/>
    </location>
</feature>
<dbReference type="PANTHER" id="PTHR19353:SF15">
    <property type="entry name" value="CYTOCHROME B5 HEME-BINDING DOMAIN-CONTAINING PROTEIN"/>
    <property type="match status" value="1"/>
</dbReference>
<evidence type="ECO:0000256" key="4">
    <source>
        <dbReference type="SAM" id="MobiDB-lite"/>
    </source>
</evidence>
<dbReference type="SMART" id="SM01117">
    <property type="entry name" value="Cyt-b5"/>
    <property type="match status" value="1"/>
</dbReference>
<dbReference type="GO" id="GO:0020037">
    <property type="term" value="F:heme binding"/>
    <property type="evidence" value="ECO:0007669"/>
    <property type="project" value="InterPro"/>
</dbReference>
<feature type="transmembrane region" description="Helical" evidence="5">
    <location>
        <begin position="497"/>
        <end position="521"/>
    </location>
</feature>
<feature type="region of interest" description="Disordered" evidence="4">
    <location>
        <begin position="126"/>
        <end position="182"/>
    </location>
</feature>
<dbReference type="InterPro" id="IPR018506">
    <property type="entry name" value="Cyt_B5_heme-BS"/>
</dbReference>
<evidence type="ECO:0000256" key="5">
    <source>
        <dbReference type="SAM" id="Phobius"/>
    </source>
</evidence>
<dbReference type="InterPro" id="IPR012171">
    <property type="entry name" value="Fatty_acid_desaturase"/>
</dbReference>
<feature type="transmembrane region" description="Helical" evidence="5">
    <location>
        <begin position="527"/>
        <end position="546"/>
    </location>
</feature>
<feature type="domain" description="Cytochrome b5 heme-binding" evidence="6">
    <location>
        <begin position="198"/>
        <end position="249"/>
    </location>
</feature>
<gene>
    <name evidence="7" type="ORF">AB1Y20_000133</name>
</gene>
<dbReference type="PROSITE" id="PS00191">
    <property type="entry name" value="CYTOCHROME_B5_1"/>
    <property type="match status" value="1"/>
</dbReference>
<accession>A0AB34K5I7</accession>
<sequence length="665" mass="74756">MCKGGSQCLIFGDGVLPVDAKYNNRRTVMYFKAYKDEKKLSTMKGVRPPQTWFNEFKAKERAVKDKEYLPDKQKGTACAVIEEPVAEAEDWMDPDADFWRELDNHGKEVGIDTGIHHVFMMMPADSEEETDLEELEESEDEERHGDRSAMCPAPRPPAPALDEGAKRAPETGQTFKKAAETGDGLETGATVASDVWRIYGRDYDLTPFVDEHPGGALMILLGKGTDCTHLFESYHVINEPRERLRKYDVTPDGLQPAVPECPSEFMRELRVIVREHFKGAGRWAHKSSYAHIFRCALLVVGELASAYWWISQLSLLGAFVTGVFAWLLMANLAHDGSHGAMSRIGYLNYLVSFIGCFPFGWCQCCWWLQHVVSHHQYTNELGHDVDSHHQCFARWHRGVQLEIYGGRILGGIQQVFWHVITTLGSTVGMAIIHPIQFIWVPLIQQLFCGGLGEKSLGRIEDSEIPRHGLFCPTKHDSAFEKVAGNFALQRTLLHVPLMFATNLVCWVLSLVILWAPLFYTLSQGGTVGHGLLMGMIPFMTSSALFMSITQISHIQRECQEAEACDESDYFKRQARTSLDYSADSAIMGFLTGALNTQSIHHVLPSISSVHYRDLYPAFYALCVKHGCEPASCPTVFHALFKHWCYIFSLGSAIDDRGTRPDHTLP</sequence>
<keyword evidence="5" id="KW-0472">Membrane</keyword>
<dbReference type="InterPro" id="IPR001199">
    <property type="entry name" value="Cyt_B5-like_heme/steroid-bd"/>
</dbReference>
<dbReference type="InterPro" id="IPR036400">
    <property type="entry name" value="Cyt_B5-like_heme/steroid_sf"/>
</dbReference>
<comment type="caution">
    <text evidence="7">The sequence shown here is derived from an EMBL/GenBank/DDBJ whole genome shotgun (WGS) entry which is preliminary data.</text>
</comment>
<dbReference type="InterPro" id="IPR005804">
    <property type="entry name" value="FA_desaturase_dom"/>
</dbReference>
<dbReference type="GO" id="GO:0016717">
    <property type="term" value="F:oxidoreductase activity, acting on paired donors, with oxidation of a pair of donors resulting in the reduction of molecular oxygen to two molecules of water"/>
    <property type="evidence" value="ECO:0007669"/>
    <property type="project" value="TreeGrafter"/>
</dbReference>
<dbReference type="Proteomes" id="UP001515480">
    <property type="component" value="Unassembled WGS sequence"/>
</dbReference>
<dbReference type="Pfam" id="PF00173">
    <property type="entry name" value="Cyt-b5"/>
    <property type="match status" value="1"/>
</dbReference>
<keyword evidence="5" id="KW-1133">Transmembrane helix</keyword>
<proteinExistence type="predicted"/>
<reference evidence="7 8" key="1">
    <citation type="journal article" date="2024" name="Science">
        <title>Giant polyketide synthase enzymes in the biosynthesis of giant marine polyether toxins.</title>
        <authorList>
            <person name="Fallon T.R."/>
            <person name="Shende V.V."/>
            <person name="Wierzbicki I.H."/>
            <person name="Pendleton A.L."/>
            <person name="Watervoot N.F."/>
            <person name="Auber R.P."/>
            <person name="Gonzalez D.J."/>
            <person name="Wisecaver J.H."/>
            <person name="Moore B.S."/>
        </authorList>
    </citation>
    <scope>NUCLEOTIDE SEQUENCE [LARGE SCALE GENOMIC DNA]</scope>
    <source>
        <strain evidence="7 8">12B1</strain>
    </source>
</reference>
<evidence type="ECO:0000256" key="2">
    <source>
        <dbReference type="ARBA" id="ARBA00022723"/>
    </source>
</evidence>
<dbReference type="EMBL" id="JBGBPQ010000001">
    <property type="protein sequence ID" value="KAL1529174.1"/>
    <property type="molecule type" value="Genomic_DNA"/>
</dbReference>
<protein>
    <recommendedName>
        <fullName evidence="6">Cytochrome b5 heme-binding domain-containing protein</fullName>
    </recommendedName>
</protein>
<evidence type="ECO:0000313" key="7">
    <source>
        <dbReference type="EMBL" id="KAL1529174.1"/>
    </source>
</evidence>
<dbReference type="Pfam" id="PF00487">
    <property type="entry name" value="FA_desaturase"/>
    <property type="match status" value="2"/>
</dbReference>
<dbReference type="GO" id="GO:0006629">
    <property type="term" value="P:lipid metabolic process"/>
    <property type="evidence" value="ECO:0007669"/>
    <property type="project" value="InterPro"/>
</dbReference>
<evidence type="ECO:0000256" key="3">
    <source>
        <dbReference type="ARBA" id="ARBA00023004"/>
    </source>
</evidence>
<evidence type="ECO:0000259" key="6">
    <source>
        <dbReference type="PROSITE" id="PS50255"/>
    </source>
</evidence>
<dbReference type="SUPFAM" id="SSF55856">
    <property type="entry name" value="Cytochrome b5-like heme/steroid binding domain"/>
    <property type="match status" value="1"/>
</dbReference>
<dbReference type="GO" id="GO:0016020">
    <property type="term" value="C:membrane"/>
    <property type="evidence" value="ECO:0007669"/>
    <property type="project" value="TreeGrafter"/>
</dbReference>
<evidence type="ECO:0000313" key="8">
    <source>
        <dbReference type="Proteomes" id="UP001515480"/>
    </source>
</evidence>
<evidence type="ECO:0000256" key="1">
    <source>
        <dbReference type="ARBA" id="ARBA00022617"/>
    </source>
</evidence>
<keyword evidence="1" id="KW-0349">Heme</keyword>